<evidence type="ECO:0000313" key="1">
    <source>
        <dbReference type="EMBL" id="EMG19123.1"/>
    </source>
</evidence>
<proteinExistence type="predicted"/>
<dbReference type="AlphaFoldDB" id="M3ICS7"/>
<reference evidence="1 2" key="1">
    <citation type="submission" date="2013-02" db="EMBL/GenBank/DDBJ databases">
        <authorList>
            <person name="Harkins D.M."/>
            <person name="Durkin A.S."/>
            <person name="Brinkac L.M."/>
            <person name="Haft D.H."/>
            <person name="Selengut J.D."/>
            <person name="Sanka R."/>
            <person name="DePew J."/>
            <person name="Purushe J."/>
            <person name="Tulsiani S.M."/>
            <person name="Graham G.C."/>
            <person name="Burns M.-A."/>
            <person name="Dohnt M.F."/>
            <person name="Smythe L.D."/>
            <person name="McKay D.B."/>
            <person name="Craig S.B."/>
            <person name="Vinetz J.M."/>
            <person name="Sutton G.G."/>
            <person name="Nierman W.C."/>
            <person name="Fouts D.E."/>
        </authorList>
    </citation>
    <scope>NUCLEOTIDE SEQUENCE [LARGE SCALE GENOMIC DNA]</scope>
    <source>
        <strain evidence="1 2">LT2050</strain>
    </source>
</reference>
<protein>
    <submittedName>
        <fullName evidence="1">Uncharacterized protein</fullName>
    </submittedName>
</protein>
<gene>
    <name evidence="1" type="ORF">LEP1GSC150_1741</name>
</gene>
<name>M3ICS7_LEPIT</name>
<sequence>MIYRTNSKLLLEREANFMTKLEKKKIRLSWKETFVFSIFL</sequence>
<accession>M3ICS7</accession>
<evidence type="ECO:0000313" key="2">
    <source>
        <dbReference type="Proteomes" id="UP000011778"/>
    </source>
</evidence>
<comment type="caution">
    <text evidence="1">The sequence shown here is derived from an EMBL/GenBank/DDBJ whole genome shotgun (WGS) entry which is preliminary data.</text>
</comment>
<organism evidence="1 2">
    <name type="scientific">Leptospira interrogans serovar Copenhageni str. LT2050</name>
    <dbReference type="NCBI Taxonomy" id="1001598"/>
    <lineage>
        <taxon>Bacteria</taxon>
        <taxon>Pseudomonadati</taxon>
        <taxon>Spirochaetota</taxon>
        <taxon>Spirochaetia</taxon>
        <taxon>Leptospirales</taxon>
        <taxon>Leptospiraceae</taxon>
        <taxon>Leptospira</taxon>
    </lineage>
</organism>
<dbReference type="EMBL" id="AFMD02000560">
    <property type="protein sequence ID" value="EMG19123.1"/>
    <property type="molecule type" value="Genomic_DNA"/>
</dbReference>
<dbReference type="Proteomes" id="UP000011778">
    <property type="component" value="Unassembled WGS sequence"/>
</dbReference>